<evidence type="ECO:0000259" key="1">
    <source>
        <dbReference type="PROSITE" id="PS50853"/>
    </source>
</evidence>
<accession>A0A9C9EM73</accession>
<dbReference type="InterPro" id="IPR036116">
    <property type="entry name" value="FN3_sf"/>
</dbReference>
<organism evidence="2 3">
    <name type="scientific">candidate division WOR-3 bacterium</name>
    <dbReference type="NCBI Taxonomy" id="2052148"/>
    <lineage>
        <taxon>Bacteria</taxon>
        <taxon>Bacteria division WOR-3</taxon>
    </lineage>
</organism>
<dbReference type="InterPro" id="IPR013783">
    <property type="entry name" value="Ig-like_fold"/>
</dbReference>
<evidence type="ECO:0000313" key="2">
    <source>
        <dbReference type="EMBL" id="HEC78187.1"/>
    </source>
</evidence>
<dbReference type="SUPFAM" id="SSF50939">
    <property type="entry name" value="Sialidases"/>
    <property type="match status" value="1"/>
</dbReference>
<protein>
    <recommendedName>
        <fullName evidence="1">Fibronectin type-III domain-containing protein</fullName>
    </recommendedName>
</protein>
<dbReference type="EMBL" id="DRIG01000037">
    <property type="protein sequence ID" value="HEC78187.1"/>
    <property type="molecule type" value="Genomic_DNA"/>
</dbReference>
<sequence>MKVKAYDVRNNADSESVLVHIDNFAPRVKQTYPSDWFAFVSNKQHKIWCCFSEPMDTTTLTAENIKIQSLKADSFNYPIINISYIQVDSIPLYKLLLEVDSFRFKDTVQVRLSDSIRDLAGKSIDTTDSKQTIAYSWTFFVGVIQLTDNDLNDIQPDVYHNKIVWTQAPADSYLGEIMLYDFYNNTTDTISPGGGEHNYPVIWQNKVVWRRYPDDYTNPIYYYDGTSVTIVASGNRGRNIYDIDSSGIALRSYYGNGYPDTTWIEYYHFATSNLADLDTFTEELGRYYGGVDIDGYQIVWDHTFDYYGTENDVYLYDGVTIQNITNEPDSSHRLPVISDGQVAWIKHANDGRPSCVWLYDGLASRQISEGHSCYTPEIDNGQVIWYAADGSNHCYLHYYTGRKDTILDDGYGPWWAYPYYIIWGIHNGQAVWARYRKDAGGWTTIDNATYYDGKEIKNLVDNDASHTGRIEVHDGFVVYDAWDGNDYEIYLYIGDTLFTPPAVVRNLHCEIITASAKKVKLIWSPNSEPDLAGYHIYRSNIAYQYDTIPYATVSAQETTFVDTIPLLGMNYYVATAFDNSNNEGGFSNQVEVYIDTVAPAAPTNLVAGYDSLNQTVSLIWNSSADSDLKLYRIYRAEVSGGYGLPLDSVLAADTTYIDSSIFLNKIYYYVVSAVDTNQNESSYSNEDSVETVPITSGFARATAYNNASRIIRNPLTGEILLAYNSNDSTILCISSSDGGITWNRSEPIGTGTFPTLVLDSENSPCCLFGRWVGPTGYGSAQLYYTKYLNDHWTTPYLLVSIDSVYIGIPEYAIPAPSAGIDFQDTIHITWMSAMGQEYPHRFAVWYGNLYALDTIPAFNYVQLDTIWVYESSPCPTLAIDGSQNIHIVYETDPAAPTLFYRFREDGIWREKEIIESEGCYYPDLEFFGDRIHLVWDYRYPDTTVAHKLHYRSRSSTGWDTIMMVYEPLPFNLFAEPVNAGGWYTIWADQDIYYSRFNGAFWEEPETVRITPENSAHPTALFRQDLDDTCLYIAWTECDSAPYSIQFKKITVPSVPEQYDNLGQEEKSQYCIQRRGYIRFGDLAYQSVDWHPFWLRYRFDDLNPKNRYRLDLSYYFELTDAIARPPIQECKKAKSDTTFDP</sequence>
<dbReference type="Gene3D" id="2.60.40.10">
    <property type="entry name" value="Immunoglobulins"/>
    <property type="match status" value="2"/>
</dbReference>
<proteinExistence type="predicted"/>
<feature type="domain" description="Fibronectin type-III" evidence="1">
    <location>
        <begin position="601"/>
        <end position="694"/>
    </location>
</feature>
<dbReference type="InterPro" id="IPR036278">
    <property type="entry name" value="Sialidase_sf"/>
</dbReference>
<evidence type="ECO:0000313" key="3">
    <source>
        <dbReference type="Proteomes" id="UP000885826"/>
    </source>
</evidence>
<gene>
    <name evidence="2" type="ORF">ENI34_03480</name>
</gene>
<dbReference type="PROSITE" id="PS50853">
    <property type="entry name" value="FN3"/>
    <property type="match status" value="1"/>
</dbReference>
<dbReference type="InterPro" id="IPR003961">
    <property type="entry name" value="FN3_dom"/>
</dbReference>
<dbReference type="Proteomes" id="UP000885826">
    <property type="component" value="Unassembled WGS sequence"/>
</dbReference>
<dbReference type="AlphaFoldDB" id="A0A9C9EM73"/>
<comment type="caution">
    <text evidence="2">The sequence shown here is derived from an EMBL/GenBank/DDBJ whole genome shotgun (WGS) entry which is preliminary data.</text>
</comment>
<reference evidence="2" key="1">
    <citation type="journal article" date="2020" name="mSystems">
        <title>Genome- and Community-Level Interaction Insights into Carbon Utilization and Element Cycling Functions of Hydrothermarchaeota in Hydrothermal Sediment.</title>
        <authorList>
            <person name="Zhou Z."/>
            <person name="Liu Y."/>
            <person name="Xu W."/>
            <person name="Pan J."/>
            <person name="Luo Z.H."/>
            <person name="Li M."/>
        </authorList>
    </citation>
    <scope>NUCLEOTIDE SEQUENCE</scope>
    <source>
        <strain evidence="2">HyVt-388</strain>
    </source>
</reference>
<name>A0A9C9EM73_UNCW3</name>
<dbReference type="SUPFAM" id="SSF49265">
    <property type="entry name" value="Fibronectin type III"/>
    <property type="match status" value="2"/>
</dbReference>